<name>A0A922NZ66_9HYPH</name>
<dbReference type="OrthoDB" id="7196243at2"/>
<gene>
    <name evidence="1" type="ORF">GV68_08560</name>
</gene>
<keyword evidence="2" id="KW-1185">Reference proteome</keyword>
<dbReference type="EMBL" id="JOKJ01000019">
    <property type="protein sequence ID" value="KEQ05572.1"/>
    <property type="molecule type" value="Genomic_DNA"/>
</dbReference>
<reference evidence="1 2" key="1">
    <citation type="submission" date="2014-06" db="EMBL/GenBank/DDBJ databases">
        <title>Rhizobium pelagicum/R2-400B4.</title>
        <authorList>
            <person name="Kimes N.E."/>
            <person name="Lopez-Perez M."/>
        </authorList>
    </citation>
    <scope>NUCLEOTIDE SEQUENCE [LARGE SCALE GENOMIC DNA]</scope>
    <source>
        <strain evidence="1 2">R2-400B4</strain>
    </source>
</reference>
<accession>A0A922NZ66</accession>
<sequence>MGLPSTGAISLNQIHVEAGGASGTQASINDADIRGIIGKASGATSSFSEFRGKSATIPDASTAGRRKANGDLLEVAAYAIKGSGDADAEACVEFQLRKITNGFEVRVRHVPVTGVDNDGNGPLFYTNAGNSSSLTSSFRRVLVVTGTELDSYKMNWNLVSGYMDSSPTTRYTDSNLVASEDVFYSNSVRYKVFRIYAYAPQNGYNTRPGIIDMTFYGRKSGVPDRELGTYRIDLKATAESSSEIAIT</sequence>
<dbReference type="AlphaFoldDB" id="A0A922NZ66"/>
<comment type="caution">
    <text evidence="1">The sequence shown here is derived from an EMBL/GenBank/DDBJ whole genome shotgun (WGS) entry which is preliminary data.</text>
</comment>
<protein>
    <submittedName>
        <fullName evidence="1">Uncharacterized protein</fullName>
    </submittedName>
</protein>
<organism evidence="1 2">
    <name type="scientific">Pseudorhizobium pelagicum</name>
    <dbReference type="NCBI Taxonomy" id="1509405"/>
    <lineage>
        <taxon>Bacteria</taxon>
        <taxon>Pseudomonadati</taxon>
        <taxon>Pseudomonadota</taxon>
        <taxon>Alphaproteobacteria</taxon>
        <taxon>Hyphomicrobiales</taxon>
        <taxon>Rhizobiaceae</taxon>
        <taxon>Rhizobium/Agrobacterium group</taxon>
        <taxon>Pseudorhizobium</taxon>
    </lineage>
</organism>
<evidence type="ECO:0000313" key="2">
    <source>
        <dbReference type="Proteomes" id="UP000052167"/>
    </source>
</evidence>
<evidence type="ECO:0000313" key="1">
    <source>
        <dbReference type="EMBL" id="KEQ05572.1"/>
    </source>
</evidence>
<proteinExistence type="predicted"/>
<dbReference type="Proteomes" id="UP000052167">
    <property type="component" value="Unassembled WGS sequence"/>
</dbReference>
<dbReference type="RefSeq" id="WP_037189719.1">
    <property type="nucleotide sequence ID" value="NZ_JOKJ01000019.1"/>
</dbReference>